<dbReference type="PANTHER" id="PTHR10157:SF23">
    <property type="entry name" value="MOXD1 HOMOLOG 1"/>
    <property type="match status" value="1"/>
</dbReference>
<keyword evidence="2" id="KW-1015">Disulfide bond</keyword>
<proteinExistence type="inferred from homology"/>
<dbReference type="Pfam" id="PF03351">
    <property type="entry name" value="DOMON"/>
    <property type="match status" value="1"/>
</dbReference>
<dbReference type="OrthoDB" id="10003276at2759"/>
<keyword evidence="7" id="KW-1185">Reference proteome</keyword>
<dbReference type="GO" id="GO:0004500">
    <property type="term" value="F:dopamine beta-monooxygenase activity"/>
    <property type="evidence" value="ECO:0007669"/>
    <property type="project" value="InterPro"/>
</dbReference>
<feature type="signal peptide" evidence="4">
    <location>
        <begin position="1"/>
        <end position="30"/>
    </location>
</feature>
<dbReference type="GO" id="GO:0005615">
    <property type="term" value="C:extracellular space"/>
    <property type="evidence" value="ECO:0007669"/>
    <property type="project" value="TreeGrafter"/>
</dbReference>
<dbReference type="Gene3D" id="2.60.40.1210">
    <property type="entry name" value="Cellobiose dehydrogenase, cytochrome domain"/>
    <property type="match status" value="1"/>
</dbReference>
<protein>
    <recommendedName>
        <fullName evidence="5">DOMON domain-containing protein</fullName>
    </recommendedName>
</protein>
<dbReference type="InterPro" id="IPR024548">
    <property type="entry name" value="Cu2_monoox_C"/>
</dbReference>
<dbReference type="InterPro" id="IPR028460">
    <property type="entry name" value="Tbh/DBH"/>
</dbReference>
<evidence type="ECO:0000256" key="2">
    <source>
        <dbReference type="ARBA" id="ARBA00023157"/>
    </source>
</evidence>
<feature type="chain" id="PRO_5040347065" description="DOMON domain-containing protein" evidence="4">
    <location>
        <begin position="31"/>
        <end position="669"/>
    </location>
</feature>
<dbReference type="FunFam" id="2.60.120.230:FF:000001">
    <property type="entry name" value="Monooxygenase, DBH-like 1"/>
    <property type="match status" value="1"/>
</dbReference>
<accession>A0A9P0MRD1</accession>
<dbReference type="InterPro" id="IPR045266">
    <property type="entry name" value="DOH_DOMON"/>
</dbReference>
<dbReference type="GO" id="GO:0030667">
    <property type="term" value="C:secretory granule membrane"/>
    <property type="evidence" value="ECO:0007669"/>
    <property type="project" value="TreeGrafter"/>
</dbReference>
<dbReference type="InterPro" id="IPR014784">
    <property type="entry name" value="Cu2_ascorb_mOase-like_C"/>
</dbReference>
<dbReference type="Gene3D" id="2.60.120.310">
    <property type="entry name" value="Copper type II, ascorbate-dependent monooxygenase, N-terminal domain"/>
    <property type="match status" value="1"/>
</dbReference>
<evidence type="ECO:0000313" key="7">
    <source>
        <dbReference type="Proteomes" id="UP001152798"/>
    </source>
</evidence>
<organism evidence="6 7">
    <name type="scientific">Nezara viridula</name>
    <name type="common">Southern green stink bug</name>
    <name type="synonym">Cimex viridulus</name>
    <dbReference type="NCBI Taxonomy" id="85310"/>
    <lineage>
        <taxon>Eukaryota</taxon>
        <taxon>Metazoa</taxon>
        <taxon>Ecdysozoa</taxon>
        <taxon>Arthropoda</taxon>
        <taxon>Hexapoda</taxon>
        <taxon>Insecta</taxon>
        <taxon>Pterygota</taxon>
        <taxon>Neoptera</taxon>
        <taxon>Paraneoptera</taxon>
        <taxon>Hemiptera</taxon>
        <taxon>Heteroptera</taxon>
        <taxon>Panheteroptera</taxon>
        <taxon>Pentatomomorpha</taxon>
        <taxon>Pentatomoidea</taxon>
        <taxon>Pentatomidae</taxon>
        <taxon>Pentatominae</taxon>
        <taxon>Nezara</taxon>
    </lineage>
</organism>
<sequence>MGGVAWKSPQLPVVMLSWLVLCVLLPASSADLELSSQVSGDVVHFTLAARTRGYIAVGFSLNGKLSGSDIVVGWVDDSSGEGNVLDCHGVEGRSSPQKDSTQNYKLLEAKQNETHTVIKVSRPWDTCDRKGDVVLVNDTMRLIWTVSEDDPRRFGWDAIEWSGPRGFHIGSSIHQDDLVGHKFWDVIAQDFTLPTDVPSFHWCKIYKVPQLSKKHHIIGYKPIVEDGHSALVAKMVFYECLGGPQFEIFGSHPGAPCHDTHTPKEWTACHTPVIVWATGSQGQLLPQHIGLPMAEGEGKSTYFMLEIHYDNPAMQRVRDNSGLRLFYSSDLRKYDSSILATGITPTGVHIIPPKQIKFTSRAYCDNQCTNLMFPETGIKIVSVGFHTHSAGRQVRLRHIREGKELQIIAEDKNFDPGYQQPKKLPEEITVLPGDDLVTECSYTTLNRTRLTLGGHAVKEETCMAYLLYYPRTALASCTSMTPVDFFFQTFGVKAFYNQNMEEVEKILLKQSEKRPPKHPKPPTQSLFFRFNEKQGFNIDVKKPYINLENDDDSIFSELVIEKPEEFQNRSFMSHLKDLPWGETLFTQRVEEIFNQGKFRTFCRLQDSTPAMPSGIYNFPNVSFINSTRTYSSCRKERGDGSFYDNGSGKASLSLSLVFVMATFYQIFLN</sequence>
<keyword evidence="4" id="KW-0732">Signal</keyword>
<keyword evidence="3" id="KW-0325">Glycoprotein</keyword>
<dbReference type="CDD" id="cd09631">
    <property type="entry name" value="DOMON_DOH"/>
    <property type="match status" value="1"/>
</dbReference>
<dbReference type="SUPFAM" id="SSF49742">
    <property type="entry name" value="PHM/PNGase F"/>
    <property type="match status" value="2"/>
</dbReference>
<dbReference type="InterPro" id="IPR005018">
    <property type="entry name" value="DOMON_domain"/>
</dbReference>
<dbReference type="GO" id="GO:0042420">
    <property type="term" value="P:dopamine catabolic process"/>
    <property type="evidence" value="ECO:0007669"/>
    <property type="project" value="TreeGrafter"/>
</dbReference>
<gene>
    <name evidence="6" type="ORF">NEZAVI_LOCUS12812</name>
</gene>
<dbReference type="InterPro" id="IPR008977">
    <property type="entry name" value="PHM/PNGase_F_dom_sf"/>
</dbReference>
<dbReference type="GO" id="GO:0005507">
    <property type="term" value="F:copper ion binding"/>
    <property type="evidence" value="ECO:0007669"/>
    <property type="project" value="InterPro"/>
</dbReference>
<evidence type="ECO:0000256" key="1">
    <source>
        <dbReference type="ARBA" id="ARBA00010676"/>
    </source>
</evidence>
<evidence type="ECO:0000256" key="3">
    <source>
        <dbReference type="ARBA" id="ARBA00023180"/>
    </source>
</evidence>
<comment type="similarity">
    <text evidence="1">Belongs to the copper type II ascorbate-dependent monooxygenase family.</text>
</comment>
<dbReference type="AlphaFoldDB" id="A0A9P0MRD1"/>
<feature type="domain" description="DOMON" evidence="5">
    <location>
        <begin position="30"/>
        <end position="147"/>
    </location>
</feature>
<evidence type="ECO:0000313" key="6">
    <source>
        <dbReference type="EMBL" id="CAH1404393.1"/>
    </source>
</evidence>
<dbReference type="InterPro" id="IPR036939">
    <property type="entry name" value="Cu2_ascorb_mOase_N_sf"/>
</dbReference>
<dbReference type="Pfam" id="PF01082">
    <property type="entry name" value="Cu2_monooxygen"/>
    <property type="match status" value="1"/>
</dbReference>
<reference evidence="6" key="1">
    <citation type="submission" date="2022-01" db="EMBL/GenBank/DDBJ databases">
        <authorList>
            <person name="King R."/>
        </authorList>
    </citation>
    <scope>NUCLEOTIDE SEQUENCE</scope>
</reference>
<dbReference type="Gene3D" id="2.60.120.230">
    <property type="match status" value="1"/>
</dbReference>
<name>A0A9P0MRD1_NEZVI</name>
<dbReference type="GO" id="GO:0042421">
    <property type="term" value="P:norepinephrine biosynthetic process"/>
    <property type="evidence" value="ECO:0007669"/>
    <property type="project" value="TreeGrafter"/>
</dbReference>
<dbReference type="InterPro" id="IPR000323">
    <property type="entry name" value="Cu2_ascorb_mOase_N"/>
</dbReference>
<dbReference type="InterPro" id="IPR000945">
    <property type="entry name" value="DBH-like"/>
</dbReference>
<dbReference type="PRINTS" id="PR00767">
    <property type="entry name" value="DBMONOXGNASE"/>
</dbReference>
<evidence type="ECO:0000256" key="4">
    <source>
        <dbReference type="SAM" id="SignalP"/>
    </source>
</evidence>
<dbReference type="PROSITE" id="PS50836">
    <property type="entry name" value="DOMON"/>
    <property type="match status" value="1"/>
</dbReference>
<dbReference type="SMART" id="SM00664">
    <property type="entry name" value="DoH"/>
    <property type="match status" value="1"/>
</dbReference>
<dbReference type="EMBL" id="OV725082">
    <property type="protein sequence ID" value="CAH1404393.1"/>
    <property type="molecule type" value="Genomic_DNA"/>
</dbReference>
<dbReference type="PANTHER" id="PTHR10157">
    <property type="entry name" value="DOPAMINE BETA HYDROXYLASE RELATED"/>
    <property type="match status" value="1"/>
</dbReference>
<evidence type="ECO:0000259" key="5">
    <source>
        <dbReference type="PROSITE" id="PS50836"/>
    </source>
</evidence>
<dbReference type="GO" id="GO:0006589">
    <property type="term" value="P:octopamine biosynthetic process"/>
    <property type="evidence" value="ECO:0007669"/>
    <property type="project" value="TreeGrafter"/>
</dbReference>
<dbReference type="Proteomes" id="UP001152798">
    <property type="component" value="Chromosome 6"/>
</dbReference>
<dbReference type="Pfam" id="PF03712">
    <property type="entry name" value="Cu2_monoox_C"/>
    <property type="match status" value="1"/>
</dbReference>